<accession>A0A1Q9CYX4</accession>
<gene>
    <name evidence="1" type="ORF">AK812_SmicGene30592</name>
</gene>
<reference evidence="1 2" key="1">
    <citation type="submission" date="2016-02" db="EMBL/GenBank/DDBJ databases">
        <title>Genome analysis of coral dinoflagellate symbionts highlights evolutionary adaptations to a symbiotic lifestyle.</title>
        <authorList>
            <person name="Aranda M."/>
            <person name="Li Y."/>
            <person name="Liew Y.J."/>
            <person name="Baumgarten S."/>
            <person name="Simakov O."/>
            <person name="Wilson M."/>
            <person name="Piel J."/>
            <person name="Ashoor H."/>
            <person name="Bougouffa S."/>
            <person name="Bajic V.B."/>
            <person name="Ryu T."/>
            <person name="Ravasi T."/>
            <person name="Bayer T."/>
            <person name="Micklem G."/>
            <person name="Kim H."/>
            <person name="Bhak J."/>
            <person name="Lajeunesse T.C."/>
            <person name="Voolstra C.R."/>
        </authorList>
    </citation>
    <scope>NUCLEOTIDE SEQUENCE [LARGE SCALE GENOMIC DNA]</scope>
    <source>
        <strain evidence="1 2">CCMP2467</strain>
    </source>
</reference>
<name>A0A1Q9CYX4_SYMMI</name>
<comment type="caution">
    <text evidence="1">The sequence shown here is derived from an EMBL/GenBank/DDBJ whole genome shotgun (WGS) entry which is preliminary data.</text>
</comment>
<dbReference type="AlphaFoldDB" id="A0A1Q9CYX4"/>
<organism evidence="1 2">
    <name type="scientific">Symbiodinium microadriaticum</name>
    <name type="common">Dinoflagellate</name>
    <name type="synonym">Zooxanthella microadriatica</name>
    <dbReference type="NCBI Taxonomy" id="2951"/>
    <lineage>
        <taxon>Eukaryota</taxon>
        <taxon>Sar</taxon>
        <taxon>Alveolata</taxon>
        <taxon>Dinophyceae</taxon>
        <taxon>Suessiales</taxon>
        <taxon>Symbiodiniaceae</taxon>
        <taxon>Symbiodinium</taxon>
    </lineage>
</organism>
<evidence type="ECO:0000313" key="1">
    <source>
        <dbReference type="EMBL" id="OLP88123.1"/>
    </source>
</evidence>
<evidence type="ECO:0000313" key="2">
    <source>
        <dbReference type="Proteomes" id="UP000186817"/>
    </source>
</evidence>
<dbReference type="Proteomes" id="UP000186817">
    <property type="component" value="Unassembled WGS sequence"/>
</dbReference>
<dbReference type="EMBL" id="LSRX01000828">
    <property type="protein sequence ID" value="OLP88123.1"/>
    <property type="molecule type" value="Genomic_DNA"/>
</dbReference>
<proteinExistence type="predicted"/>
<protein>
    <submittedName>
        <fullName evidence="1">Uncharacterized protein</fullName>
    </submittedName>
</protein>
<sequence length="93" mass="10170">MTVAARAVGVTTLCAAYTSVRLLTRMVPFLHEAADEPIIRDLLWRPGGVPEEAGPWEMGVMQFIDEHLVNPSYSAIEVNVLWMLPAGMGMTIG</sequence>
<keyword evidence="2" id="KW-1185">Reference proteome</keyword>